<dbReference type="Proteomes" id="UP000262325">
    <property type="component" value="Unassembled WGS sequence"/>
</dbReference>
<dbReference type="SUPFAM" id="SSF50341">
    <property type="entry name" value="CheW-like"/>
    <property type="match status" value="1"/>
</dbReference>
<name>A0A3D5QAR1_FLESI</name>
<feature type="non-terminal residue" evidence="1">
    <location>
        <position position="82"/>
    </location>
</feature>
<sequence>IGVHETFEIHPDEIRKIGNHFFYEVRGDIYEIHDLGTLIKQTSQASFKEGNIGILVDGPRKSYVLTVDELIGRGTAATKKKG</sequence>
<accession>A0A3D5QAR1</accession>
<organism evidence="1 2">
    <name type="scientific">Flexistipes sinusarabici</name>
    <dbReference type="NCBI Taxonomy" id="2352"/>
    <lineage>
        <taxon>Bacteria</taxon>
        <taxon>Pseudomonadati</taxon>
        <taxon>Deferribacterota</taxon>
        <taxon>Deferribacteres</taxon>
        <taxon>Deferribacterales</taxon>
        <taxon>Flexistipitaceae</taxon>
        <taxon>Flexistipes</taxon>
    </lineage>
</organism>
<dbReference type="GO" id="GO:0006935">
    <property type="term" value="P:chemotaxis"/>
    <property type="evidence" value="ECO:0007669"/>
    <property type="project" value="InterPro"/>
</dbReference>
<evidence type="ECO:0000313" key="2">
    <source>
        <dbReference type="Proteomes" id="UP000262325"/>
    </source>
</evidence>
<dbReference type="GO" id="GO:0007165">
    <property type="term" value="P:signal transduction"/>
    <property type="evidence" value="ECO:0007669"/>
    <property type="project" value="InterPro"/>
</dbReference>
<evidence type="ECO:0000313" key="1">
    <source>
        <dbReference type="EMBL" id="HCW92916.1"/>
    </source>
</evidence>
<dbReference type="AlphaFoldDB" id="A0A3D5QAR1"/>
<gene>
    <name evidence="1" type="ORF">DHM44_04465</name>
</gene>
<dbReference type="InterPro" id="IPR036061">
    <property type="entry name" value="CheW-like_dom_sf"/>
</dbReference>
<comment type="caution">
    <text evidence="1">The sequence shown here is derived from an EMBL/GenBank/DDBJ whole genome shotgun (WGS) entry which is preliminary data.</text>
</comment>
<reference evidence="1 2" key="1">
    <citation type="journal article" date="2018" name="Nat. Biotechnol.">
        <title>A standardized bacterial taxonomy based on genome phylogeny substantially revises the tree of life.</title>
        <authorList>
            <person name="Parks D.H."/>
            <person name="Chuvochina M."/>
            <person name="Waite D.W."/>
            <person name="Rinke C."/>
            <person name="Skarshewski A."/>
            <person name="Chaumeil P.A."/>
            <person name="Hugenholtz P."/>
        </authorList>
    </citation>
    <scope>NUCLEOTIDE SEQUENCE [LARGE SCALE GENOMIC DNA]</scope>
    <source>
        <strain evidence="1">UBA8672</strain>
    </source>
</reference>
<dbReference type="EMBL" id="DPPF01000091">
    <property type="protein sequence ID" value="HCW92916.1"/>
    <property type="molecule type" value="Genomic_DNA"/>
</dbReference>
<feature type="non-terminal residue" evidence="1">
    <location>
        <position position="1"/>
    </location>
</feature>
<proteinExistence type="predicted"/>
<protein>
    <submittedName>
        <fullName evidence="1">Uncharacterized protein</fullName>
    </submittedName>
</protein>